<evidence type="ECO:0000313" key="4">
    <source>
        <dbReference type="Proteomes" id="UP000585258"/>
    </source>
</evidence>
<feature type="transmembrane region" description="Helical" evidence="1">
    <location>
        <begin position="92"/>
        <end position="112"/>
    </location>
</feature>
<keyword evidence="1" id="KW-0812">Transmembrane</keyword>
<dbReference type="Proteomes" id="UP000585258">
    <property type="component" value="Unassembled WGS sequence"/>
</dbReference>
<feature type="transmembrane region" description="Helical" evidence="1">
    <location>
        <begin position="59"/>
        <end position="80"/>
    </location>
</feature>
<dbReference type="RefSeq" id="WP_185165777.1">
    <property type="nucleotide sequence ID" value="NZ_JACKWY010000025.1"/>
</dbReference>
<gene>
    <name evidence="3" type="ORF">H7E68_19385</name>
</gene>
<dbReference type="NCBIfam" id="NF037970">
    <property type="entry name" value="vanZ_1"/>
    <property type="match status" value="1"/>
</dbReference>
<evidence type="ECO:0000256" key="1">
    <source>
        <dbReference type="SAM" id="Phobius"/>
    </source>
</evidence>
<dbReference type="PIRSF" id="PIRSF019083">
    <property type="entry name" value="UCP019083_VanZ"/>
    <property type="match status" value="1"/>
</dbReference>
<keyword evidence="1" id="KW-1133">Transmembrane helix</keyword>
<dbReference type="InterPro" id="IPR006976">
    <property type="entry name" value="VanZ-like"/>
</dbReference>
<comment type="caution">
    <text evidence="3">The sequence shown here is derived from an EMBL/GenBank/DDBJ whole genome shotgun (WGS) entry which is preliminary data.</text>
</comment>
<protein>
    <submittedName>
        <fullName evidence="3">VanZ family protein</fullName>
    </submittedName>
</protein>
<evidence type="ECO:0000259" key="2">
    <source>
        <dbReference type="Pfam" id="PF04892"/>
    </source>
</evidence>
<organism evidence="3 4">
    <name type="scientific">Clostridium gasigenes</name>
    <dbReference type="NCBI Taxonomy" id="94869"/>
    <lineage>
        <taxon>Bacteria</taxon>
        <taxon>Bacillati</taxon>
        <taxon>Bacillota</taxon>
        <taxon>Clostridia</taxon>
        <taxon>Eubacteriales</taxon>
        <taxon>Clostridiaceae</taxon>
        <taxon>Clostridium</taxon>
    </lineage>
</organism>
<accession>A0A7X0SFV1</accession>
<name>A0A7X0SFV1_9CLOT</name>
<sequence>MIRKNKVISWVMLLVWMGIIFFMSNQTGEVSSNQSDLVIKIFEFLGIRLDSYFGELATFIIRKASHFTEYLILFLLLYRVNCLYMGKRNAKLYTLLGVLLYAGSDEIHQYFIPGRAMAFKDVIIDISGGGMAMILTWIYENVKSNKES</sequence>
<dbReference type="AlphaFoldDB" id="A0A7X0SFV1"/>
<feature type="domain" description="VanZ-like" evidence="2">
    <location>
        <begin position="10"/>
        <end position="138"/>
    </location>
</feature>
<feature type="transmembrane region" description="Helical" evidence="1">
    <location>
        <begin position="118"/>
        <end position="139"/>
    </location>
</feature>
<proteinExistence type="predicted"/>
<dbReference type="Pfam" id="PF04892">
    <property type="entry name" value="VanZ"/>
    <property type="match status" value="1"/>
</dbReference>
<feature type="transmembrane region" description="Helical" evidence="1">
    <location>
        <begin position="7"/>
        <end position="24"/>
    </location>
</feature>
<dbReference type="EMBL" id="JACKWY010000025">
    <property type="protein sequence ID" value="MBB6716844.1"/>
    <property type="molecule type" value="Genomic_DNA"/>
</dbReference>
<reference evidence="3 4" key="1">
    <citation type="submission" date="2020-08" db="EMBL/GenBank/DDBJ databases">
        <title>Clostridia isolated from Swiss meat.</title>
        <authorList>
            <person name="Wambui J."/>
            <person name="Stevens M.J.A."/>
            <person name="Stephan R."/>
        </authorList>
    </citation>
    <scope>NUCLEOTIDE SEQUENCE [LARGE SCALE GENOMIC DNA]</scope>
    <source>
        <strain evidence="3 4">CM001</strain>
    </source>
</reference>
<dbReference type="InterPro" id="IPR016747">
    <property type="entry name" value="Phosphotransbutyrylase"/>
</dbReference>
<evidence type="ECO:0000313" key="3">
    <source>
        <dbReference type="EMBL" id="MBB6716844.1"/>
    </source>
</evidence>
<keyword evidence="1" id="KW-0472">Membrane</keyword>